<protein>
    <recommendedName>
        <fullName evidence="5">Saposin B-type domain-containing protein</fullName>
    </recommendedName>
</protein>
<dbReference type="OrthoDB" id="5847119at2759"/>
<accession>A0A8J2M7N3</accession>
<dbReference type="Proteomes" id="UP000746747">
    <property type="component" value="Unassembled WGS sequence"/>
</dbReference>
<gene>
    <name evidence="3" type="ORF">CJOHNSTONI_LOCUS7282</name>
</gene>
<feature type="signal peptide" evidence="2">
    <location>
        <begin position="1"/>
        <end position="16"/>
    </location>
</feature>
<evidence type="ECO:0008006" key="5">
    <source>
        <dbReference type="Google" id="ProtNLM"/>
    </source>
</evidence>
<evidence type="ECO:0000256" key="1">
    <source>
        <dbReference type="SAM" id="MobiDB-lite"/>
    </source>
</evidence>
<reference evidence="3" key="1">
    <citation type="submission" date="2021-09" db="EMBL/GenBank/DDBJ databases">
        <authorList>
            <consortium name="Pathogen Informatics"/>
        </authorList>
    </citation>
    <scope>NUCLEOTIDE SEQUENCE</scope>
</reference>
<evidence type="ECO:0000256" key="2">
    <source>
        <dbReference type="SAM" id="SignalP"/>
    </source>
</evidence>
<keyword evidence="2" id="KW-0732">Signal</keyword>
<dbReference type="EMBL" id="CAKAEH010001549">
    <property type="protein sequence ID" value="CAG9537472.1"/>
    <property type="molecule type" value="Genomic_DNA"/>
</dbReference>
<sequence length="184" mass="20885">MNILLLLVVNFVYIFAHEKEANINLIPNDIVCPFCIELIKKFQQTTLQNPDYKKVLCRSISANSRKNYHFCIESFNETTVEKLKTLSAVDICKNQKLCPIHYKEVLLVASTDKIDLPTIPALTDAELKNAKKYHVLKTVGDILAGNGQTSNRMNSTLHINMQFRKPPQPDEMAISEDQTTSGFK</sequence>
<evidence type="ECO:0000313" key="4">
    <source>
        <dbReference type="Proteomes" id="UP000746747"/>
    </source>
</evidence>
<feature type="region of interest" description="Disordered" evidence="1">
    <location>
        <begin position="165"/>
        <end position="184"/>
    </location>
</feature>
<dbReference type="AlphaFoldDB" id="A0A8J2M7N3"/>
<organism evidence="3 4">
    <name type="scientific">Cercopithifilaria johnstoni</name>
    <dbReference type="NCBI Taxonomy" id="2874296"/>
    <lineage>
        <taxon>Eukaryota</taxon>
        <taxon>Metazoa</taxon>
        <taxon>Ecdysozoa</taxon>
        <taxon>Nematoda</taxon>
        <taxon>Chromadorea</taxon>
        <taxon>Rhabditida</taxon>
        <taxon>Spirurina</taxon>
        <taxon>Spiruromorpha</taxon>
        <taxon>Filarioidea</taxon>
        <taxon>Onchocercidae</taxon>
        <taxon>Cercopithifilaria</taxon>
    </lineage>
</organism>
<feature type="chain" id="PRO_5035278090" description="Saposin B-type domain-containing protein" evidence="2">
    <location>
        <begin position="17"/>
        <end position="184"/>
    </location>
</feature>
<evidence type="ECO:0000313" key="3">
    <source>
        <dbReference type="EMBL" id="CAG9537472.1"/>
    </source>
</evidence>
<proteinExistence type="predicted"/>
<comment type="caution">
    <text evidence="3">The sequence shown here is derived from an EMBL/GenBank/DDBJ whole genome shotgun (WGS) entry which is preliminary data.</text>
</comment>
<keyword evidence="4" id="KW-1185">Reference proteome</keyword>
<name>A0A8J2M7N3_9BILA</name>